<keyword evidence="2" id="KW-1185">Reference proteome</keyword>
<dbReference type="HOGENOM" id="CLU_1094256_0_0_1"/>
<reference evidence="1 2" key="2">
    <citation type="journal article" date="2012" name="PLoS Pathog.">
        <title>Diverse lifestyles and strategies of plant pathogenesis encoded in the genomes of eighteen Dothideomycetes fungi.</title>
        <authorList>
            <person name="Ohm R.A."/>
            <person name="Feau N."/>
            <person name="Henrissat B."/>
            <person name="Schoch C.L."/>
            <person name="Horwitz B.A."/>
            <person name="Barry K.W."/>
            <person name="Condon B.J."/>
            <person name="Copeland A.C."/>
            <person name="Dhillon B."/>
            <person name="Glaser F."/>
            <person name="Hesse C.N."/>
            <person name="Kosti I."/>
            <person name="LaButti K."/>
            <person name="Lindquist E.A."/>
            <person name="Lucas S."/>
            <person name="Salamov A.A."/>
            <person name="Bradshaw R.E."/>
            <person name="Ciuffetti L."/>
            <person name="Hamelin R.C."/>
            <person name="Kema G.H.J."/>
            <person name="Lawrence C."/>
            <person name="Scott J.A."/>
            <person name="Spatafora J.W."/>
            <person name="Turgeon B.G."/>
            <person name="de Wit P.J.G.M."/>
            <person name="Zhong S."/>
            <person name="Goodwin S.B."/>
            <person name="Grigoriev I.V."/>
        </authorList>
    </citation>
    <scope>NUCLEOTIDE SEQUENCE [LARGE SCALE GENOMIC DNA]</scope>
    <source>
        <strain evidence="2">NZE10 / CBS 128990</strain>
    </source>
</reference>
<dbReference type="eggNOG" id="ENOG502TBMZ">
    <property type="taxonomic scope" value="Eukaryota"/>
</dbReference>
<evidence type="ECO:0000313" key="1">
    <source>
        <dbReference type="EMBL" id="EME47598.1"/>
    </source>
</evidence>
<dbReference type="OrthoDB" id="3650525at2759"/>
<accession>N1PX99</accession>
<dbReference type="AlphaFoldDB" id="N1PX99"/>
<gene>
    <name evidence="1" type="ORF">DOTSEDRAFT_69518</name>
</gene>
<dbReference type="OMA" id="YERIAYE"/>
<protein>
    <submittedName>
        <fullName evidence="1">Uncharacterized protein</fullName>
    </submittedName>
</protein>
<evidence type="ECO:0000313" key="2">
    <source>
        <dbReference type="Proteomes" id="UP000016933"/>
    </source>
</evidence>
<name>N1PX99_DOTSN</name>
<proteinExistence type="predicted"/>
<organism evidence="1 2">
    <name type="scientific">Dothistroma septosporum (strain NZE10 / CBS 128990)</name>
    <name type="common">Red band needle blight fungus</name>
    <name type="synonym">Mycosphaerella pini</name>
    <dbReference type="NCBI Taxonomy" id="675120"/>
    <lineage>
        <taxon>Eukaryota</taxon>
        <taxon>Fungi</taxon>
        <taxon>Dikarya</taxon>
        <taxon>Ascomycota</taxon>
        <taxon>Pezizomycotina</taxon>
        <taxon>Dothideomycetes</taxon>
        <taxon>Dothideomycetidae</taxon>
        <taxon>Mycosphaerellales</taxon>
        <taxon>Mycosphaerellaceae</taxon>
        <taxon>Dothistroma</taxon>
    </lineage>
</organism>
<reference evidence="2" key="1">
    <citation type="journal article" date="2012" name="PLoS Genet.">
        <title>The genomes of the fungal plant pathogens Cladosporium fulvum and Dothistroma septosporum reveal adaptation to different hosts and lifestyles but also signatures of common ancestry.</title>
        <authorList>
            <person name="de Wit P.J.G.M."/>
            <person name="van der Burgt A."/>
            <person name="Oekmen B."/>
            <person name="Stergiopoulos I."/>
            <person name="Abd-Elsalam K.A."/>
            <person name="Aerts A.L."/>
            <person name="Bahkali A.H."/>
            <person name="Beenen H.G."/>
            <person name="Chettri P."/>
            <person name="Cox M.P."/>
            <person name="Datema E."/>
            <person name="de Vries R.P."/>
            <person name="Dhillon B."/>
            <person name="Ganley A.R."/>
            <person name="Griffiths S.A."/>
            <person name="Guo Y."/>
            <person name="Hamelin R.C."/>
            <person name="Henrissat B."/>
            <person name="Kabir M.S."/>
            <person name="Jashni M.K."/>
            <person name="Kema G."/>
            <person name="Klaubauf S."/>
            <person name="Lapidus A."/>
            <person name="Levasseur A."/>
            <person name="Lindquist E."/>
            <person name="Mehrabi R."/>
            <person name="Ohm R.A."/>
            <person name="Owen T.J."/>
            <person name="Salamov A."/>
            <person name="Schwelm A."/>
            <person name="Schijlen E."/>
            <person name="Sun H."/>
            <person name="van den Burg H.A."/>
            <person name="van Ham R.C.H.J."/>
            <person name="Zhang S."/>
            <person name="Goodwin S.B."/>
            <person name="Grigoriev I.V."/>
            <person name="Collemare J."/>
            <person name="Bradshaw R.E."/>
        </authorList>
    </citation>
    <scope>NUCLEOTIDE SEQUENCE [LARGE SCALE GENOMIC DNA]</scope>
    <source>
        <strain evidence="2">NZE10 / CBS 128990</strain>
    </source>
</reference>
<sequence>MVPPLSPPLSACDSLDSDELDAFLASQGALSHFPTPPRKQAVVTEAIEVLEGLALCETPLQDYDRAAFVLAQQASIEALPTSNEVDLIRDILRRADPPSAIVAIAHNILAGLRPPHNTTKGLTESSSDLLVAAALSLALSYTSDSPTRTLWWSGHCTWTASRIDKTIMEVLFILDFRLRDCSEKGKLQEALLKLSSENAGDAAFAHDCPSEADELMPKKSLDPLIDGTSSRCKYGQLTPDSCASPVAACCPHMD</sequence>
<dbReference type="EMBL" id="KB446536">
    <property type="protein sequence ID" value="EME47598.1"/>
    <property type="molecule type" value="Genomic_DNA"/>
</dbReference>
<dbReference type="Proteomes" id="UP000016933">
    <property type="component" value="Unassembled WGS sequence"/>
</dbReference>